<keyword evidence="3" id="KW-1185">Reference proteome</keyword>
<dbReference type="OMA" id="VIMIRTR"/>
<evidence type="ECO:0000256" key="1">
    <source>
        <dbReference type="SAM" id="Phobius"/>
    </source>
</evidence>
<keyword evidence="1" id="KW-1133">Transmembrane helix</keyword>
<evidence type="ECO:0000313" key="3">
    <source>
        <dbReference type="Proteomes" id="UP000036987"/>
    </source>
</evidence>
<keyword evidence="1" id="KW-0472">Membrane</keyword>
<accession>A0A0K9NU55</accession>
<dbReference type="InterPro" id="IPR036249">
    <property type="entry name" value="Thioredoxin-like_sf"/>
</dbReference>
<organism evidence="2 3">
    <name type="scientific">Zostera marina</name>
    <name type="common">Eelgrass</name>
    <dbReference type="NCBI Taxonomy" id="29655"/>
    <lineage>
        <taxon>Eukaryota</taxon>
        <taxon>Viridiplantae</taxon>
        <taxon>Streptophyta</taxon>
        <taxon>Embryophyta</taxon>
        <taxon>Tracheophyta</taxon>
        <taxon>Spermatophyta</taxon>
        <taxon>Magnoliopsida</taxon>
        <taxon>Liliopsida</taxon>
        <taxon>Zosteraceae</taxon>
        <taxon>Zostera</taxon>
    </lineage>
</organism>
<dbReference type="Proteomes" id="UP000036987">
    <property type="component" value="Unassembled WGS sequence"/>
</dbReference>
<dbReference type="SUPFAM" id="SSF52833">
    <property type="entry name" value="Thioredoxin-like"/>
    <property type="match status" value="1"/>
</dbReference>
<proteinExistence type="predicted"/>
<name>A0A0K9NU55_ZOSMR</name>
<sequence>MVTTTVTATATMAKSKQQQDPLPWMNQILTDPFYVLHFFLFMSYFAVRPSAVEALSSDENLIFVHREIQMTLGFLVFAIIKIVREESWEGFIGDTLFYAKIFLFAVTLFTNHHLALCYIPAFLVIYLLAQQPAYDGLGDSSQLTPSHLESILTEGDSSRYWLVVFHSFCSFKCIRSSRFIPELSVIFSNKNLSFASVDLGLFSNAAEKFGISLGMDYGHLPTYILFDRAVEVSRFPQIGGLYNNSNTNITKKFLCRYFELDHRLIEYIAGK</sequence>
<comment type="caution">
    <text evidence="2">The sequence shown here is derived from an EMBL/GenBank/DDBJ whole genome shotgun (WGS) entry which is preliminary data.</text>
</comment>
<reference evidence="3" key="1">
    <citation type="journal article" date="2016" name="Nature">
        <title>The genome of the seagrass Zostera marina reveals angiosperm adaptation to the sea.</title>
        <authorList>
            <person name="Olsen J.L."/>
            <person name="Rouze P."/>
            <person name="Verhelst B."/>
            <person name="Lin Y.-C."/>
            <person name="Bayer T."/>
            <person name="Collen J."/>
            <person name="Dattolo E."/>
            <person name="De Paoli E."/>
            <person name="Dittami S."/>
            <person name="Maumus F."/>
            <person name="Michel G."/>
            <person name="Kersting A."/>
            <person name="Lauritano C."/>
            <person name="Lohaus R."/>
            <person name="Toepel M."/>
            <person name="Tonon T."/>
            <person name="Vanneste K."/>
            <person name="Amirebrahimi M."/>
            <person name="Brakel J."/>
            <person name="Bostroem C."/>
            <person name="Chovatia M."/>
            <person name="Grimwood J."/>
            <person name="Jenkins J.W."/>
            <person name="Jueterbock A."/>
            <person name="Mraz A."/>
            <person name="Stam W.T."/>
            <person name="Tice H."/>
            <person name="Bornberg-Bauer E."/>
            <person name="Green P.J."/>
            <person name="Pearson G.A."/>
            <person name="Procaccini G."/>
            <person name="Duarte C.M."/>
            <person name="Schmutz J."/>
            <person name="Reusch T.B.H."/>
            <person name="Van de Peer Y."/>
        </authorList>
    </citation>
    <scope>NUCLEOTIDE SEQUENCE [LARGE SCALE GENOMIC DNA]</scope>
    <source>
        <strain evidence="3">cv. Finnish</strain>
    </source>
</reference>
<dbReference type="EMBL" id="LFYR01001623">
    <property type="protein sequence ID" value="KMZ60326.1"/>
    <property type="molecule type" value="Genomic_DNA"/>
</dbReference>
<dbReference type="Gene3D" id="3.40.30.10">
    <property type="entry name" value="Glutaredoxin"/>
    <property type="match status" value="1"/>
</dbReference>
<evidence type="ECO:0000313" key="2">
    <source>
        <dbReference type="EMBL" id="KMZ60326.1"/>
    </source>
</evidence>
<dbReference type="OrthoDB" id="20229at2759"/>
<dbReference type="AlphaFoldDB" id="A0A0K9NU55"/>
<gene>
    <name evidence="2" type="ORF">ZOSMA_5G01930</name>
</gene>
<feature type="transmembrane region" description="Helical" evidence="1">
    <location>
        <begin position="68"/>
        <end position="84"/>
    </location>
</feature>
<keyword evidence="1 2" id="KW-0812">Transmembrane</keyword>
<feature type="transmembrane region" description="Helical" evidence="1">
    <location>
        <begin position="28"/>
        <end position="47"/>
    </location>
</feature>
<feature type="transmembrane region" description="Helical" evidence="1">
    <location>
        <begin position="96"/>
        <end position="129"/>
    </location>
</feature>
<protein>
    <submittedName>
        <fullName evidence="2">Thioredoxin-related transmembrane protein</fullName>
    </submittedName>
</protein>